<reference evidence="1 2" key="1">
    <citation type="submission" date="2024-04" db="EMBL/GenBank/DDBJ databases">
        <authorList>
            <person name="Rising A."/>
            <person name="Reimegard J."/>
            <person name="Sonavane S."/>
            <person name="Akerstrom W."/>
            <person name="Nylinder S."/>
            <person name="Hedman E."/>
            <person name="Kallberg Y."/>
        </authorList>
    </citation>
    <scope>NUCLEOTIDE SEQUENCE [LARGE SCALE GENOMIC DNA]</scope>
</reference>
<protein>
    <recommendedName>
        <fullName evidence="3">Dynamin</fullName>
    </recommendedName>
</protein>
<accession>A0AAV2BII3</accession>
<gene>
    <name evidence="1" type="ORF">LARSCL_LOCUS19593</name>
</gene>
<evidence type="ECO:0000313" key="2">
    <source>
        <dbReference type="Proteomes" id="UP001497382"/>
    </source>
</evidence>
<evidence type="ECO:0008006" key="3">
    <source>
        <dbReference type="Google" id="ProtNLM"/>
    </source>
</evidence>
<dbReference type="AlphaFoldDB" id="A0AAV2BII3"/>
<dbReference type="EMBL" id="CAXIEN010000386">
    <property type="protein sequence ID" value="CAL1296021.1"/>
    <property type="molecule type" value="Genomic_DNA"/>
</dbReference>
<keyword evidence="2" id="KW-1185">Reference proteome</keyword>
<evidence type="ECO:0000313" key="1">
    <source>
        <dbReference type="EMBL" id="CAL1296021.1"/>
    </source>
</evidence>
<organism evidence="1 2">
    <name type="scientific">Larinioides sclopetarius</name>
    <dbReference type="NCBI Taxonomy" id="280406"/>
    <lineage>
        <taxon>Eukaryota</taxon>
        <taxon>Metazoa</taxon>
        <taxon>Ecdysozoa</taxon>
        <taxon>Arthropoda</taxon>
        <taxon>Chelicerata</taxon>
        <taxon>Arachnida</taxon>
        <taxon>Araneae</taxon>
        <taxon>Araneomorphae</taxon>
        <taxon>Entelegynae</taxon>
        <taxon>Araneoidea</taxon>
        <taxon>Araneidae</taxon>
        <taxon>Larinioides</taxon>
    </lineage>
</organism>
<dbReference type="Proteomes" id="UP001497382">
    <property type="component" value="Unassembled WGS sequence"/>
</dbReference>
<proteinExistence type="predicted"/>
<name>A0AAV2BII3_9ARAC</name>
<sequence length="53" mass="5798">MPIASQEDLVARISAAAADVRDMPGIFQRVRDSIHRRCEDCIAAAGSSFEHLL</sequence>
<comment type="caution">
    <text evidence="1">The sequence shown here is derived from an EMBL/GenBank/DDBJ whole genome shotgun (WGS) entry which is preliminary data.</text>
</comment>